<comment type="caution">
    <text evidence="1">The sequence shown here is derived from an EMBL/GenBank/DDBJ whole genome shotgun (WGS) entry which is preliminary data.</text>
</comment>
<dbReference type="InterPro" id="IPR043519">
    <property type="entry name" value="NT_sf"/>
</dbReference>
<dbReference type="Proteomes" id="UP001082703">
    <property type="component" value="Unassembled WGS sequence"/>
</dbReference>
<dbReference type="Gene3D" id="3.30.460.10">
    <property type="entry name" value="Beta Polymerase, domain 2"/>
    <property type="match status" value="1"/>
</dbReference>
<organism evidence="1 2">
    <name type="scientific">Caproiciproducens galactitolivorans</name>
    <dbReference type="NCBI Taxonomy" id="642589"/>
    <lineage>
        <taxon>Bacteria</taxon>
        <taxon>Bacillati</taxon>
        <taxon>Bacillota</taxon>
        <taxon>Clostridia</taxon>
        <taxon>Eubacteriales</taxon>
        <taxon>Acutalibacteraceae</taxon>
        <taxon>Caproiciproducens</taxon>
    </lineage>
</organism>
<accession>A0ABT4BWQ8</accession>
<keyword evidence="2" id="KW-1185">Reference proteome</keyword>
<sequence length="247" mass="27788">MIRKKEIAIDRMAELVKYWKAQEGVEAVAAFGSLAETERFDQWSDLDFLVICDAAQKETLLSSLPKLEVIYPIDYLQIEYGGSVKLLFRDGVLCDFGIVTEQQASSFPHGEGRILWCAPSFSRDCIRKTSECAACAPRDWMGDALLHVFVGLLRQKRNETAAAFEEIQISAVRSLLSGMIEEGHLPGNDPFSPLRRAEKYADGKMLSDFMMGYSHNVEAARAIVTWVKGQKYPKGLMAQIENLFSEY</sequence>
<dbReference type="CDD" id="cd05403">
    <property type="entry name" value="NT_KNTase_like"/>
    <property type="match status" value="1"/>
</dbReference>
<proteinExistence type="predicted"/>
<name>A0ABT4BWQ8_9FIRM</name>
<protein>
    <submittedName>
        <fullName evidence="1">Nucleotidyltransferase domain-containing protein</fullName>
    </submittedName>
</protein>
<dbReference type="RefSeq" id="WP_268058423.1">
    <property type="nucleotide sequence ID" value="NZ_JAPOHA010000008.1"/>
</dbReference>
<evidence type="ECO:0000313" key="2">
    <source>
        <dbReference type="Proteomes" id="UP001082703"/>
    </source>
</evidence>
<dbReference type="EMBL" id="JAPOHA010000008">
    <property type="protein sequence ID" value="MCY1714371.1"/>
    <property type="molecule type" value="Genomic_DNA"/>
</dbReference>
<evidence type="ECO:0000313" key="1">
    <source>
        <dbReference type="EMBL" id="MCY1714371.1"/>
    </source>
</evidence>
<gene>
    <name evidence="1" type="ORF">OUY18_08890</name>
</gene>
<reference evidence="1 2" key="1">
    <citation type="submission" date="2022-11" db="EMBL/GenBank/DDBJ databases">
        <authorList>
            <person name="Caiyu Z."/>
        </authorList>
    </citation>
    <scope>NUCLEOTIDE SEQUENCE [LARGE SCALE GENOMIC DNA]</scope>
    <source>
        <strain evidence="1 2">YR-4</strain>
    </source>
</reference>
<dbReference type="SUPFAM" id="SSF81301">
    <property type="entry name" value="Nucleotidyltransferase"/>
    <property type="match status" value="1"/>
</dbReference>